<sequence length="82" mass="9253">MNQEESPKTARRIPNSHDNKDKWDRWGCRCKEKTEKQTNGELNNCPPLSEKRSGVGGAIGAKRRQRKKENEGKTATGEALLC</sequence>
<gene>
    <name evidence="2" type="ORF">D8674_000371</name>
</gene>
<dbReference type="EMBL" id="SMOL01000768">
    <property type="protein sequence ID" value="KAB2597451.1"/>
    <property type="molecule type" value="Genomic_DNA"/>
</dbReference>
<accession>A0A5N5F5T6</accession>
<dbReference type="AlphaFoldDB" id="A0A5N5F5T6"/>
<name>A0A5N5F5T6_9ROSA</name>
<reference evidence="3" key="2">
    <citation type="submission" date="2019-10" db="EMBL/GenBank/DDBJ databases">
        <title>A de novo genome assembly of a pear dwarfing rootstock.</title>
        <authorList>
            <person name="Wang F."/>
            <person name="Wang J."/>
            <person name="Li S."/>
            <person name="Zhang Y."/>
            <person name="Fang M."/>
            <person name="Ma L."/>
            <person name="Zhao Y."/>
            <person name="Jiang S."/>
        </authorList>
    </citation>
    <scope>NUCLEOTIDE SEQUENCE [LARGE SCALE GENOMIC DNA]</scope>
</reference>
<feature type="region of interest" description="Disordered" evidence="1">
    <location>
        <begin position="1"/>
        <end position="82"/>
    </location>
</feature>
<evidence type="ECO:0000256" key="1">
    <source>
        <dbReference type="SAM" id="MobiDB-lite"/>
    </source>
</evidence>
<comment type="caution">
    <text evidence="2">The sequence shown here is derived from an EMBL/GenBank/DDBJ whole genome shotgun (WGS) entry which is preliminary data.</text>
</comment>
<protein>
    <submittedName>
        <fullName evidence="2">Uncharacterized protein</fullName>
    </submittedName>
</protein>
<evidence type="ECO:0000313" key="3">
    <source>
        <dbReference type="Proteomes" id="UP000327157"/>
    </source>
</evidence>
<feature type="compositionally biased region" description="Basic and acidic residues" evidence="1">
    <location>
        <begin position="15"/>
        <end position="38"/>
    </location>
</feature>
<dbReference type="Proteomes" id="UP000327157">
    <property type="component" value="Chromosome 1"/>
</dbReference>
<reference evidence="2 3" key="1">
    <citation type="submission" date="2019-09" db="EMBL/GenBank/DDBJ databases">
        <authorList>
            <person name="Ou C."/>
        </authorList>
    </citation>
    <scope>NUCLEOTIDE SEQUENCE [LARGE SCALE GENOMIC DNA]</scope>
    <source>
        <strain evidence="2">S2</strain>
        <tissue evidence="2">Leaf</tissue>
    </source>
</reference>
<reference evidence="2 3" key="3">
    <citation type="submission" date="2019-11" db="EMBL/GenBank/DDBJ databases">
        <title>A de novo genome assembly of a pear dwarfing rootstock.</title>
        <authorList>
            <person name="Wang F."/>
            <person name="Wang J."/>
            <person name="Li S."/>
            <person name="Zhang Y."/>
            <person name="Fang M."/>
            <person name="Ma L."/>
            <person name="Zhao Y."/>
            <person name="Jiang S."/>
        </authorList>
    </citation>
    <scope>NUCLEOTIDE SEQUENCE [LARGE SCALE GENOMIC DNA]</scope>
    <source>
        <strain evidence="2">S2</strain>
        <tissue evidence="2">Leaf</tissue>
    </source>
</reference>
<keyword evidence="3" id="KW-1185">Reference proteome</keyword>
<organism evidence="2 3">
    <name type="scientific">Pyrus ussuriensis x Pyrus communis</name>
    <dbReference type="NCBI Taxonomy" id="2448454"/>
    <lineage>
        <taxon>Eukaryota</taxon>
        <taxon>Viridiplantae</taxon>
        <taxon>Streptophyta</taxon>
        <taxon>Embryophyta</taxon>
        <taxon>Tracheophyta</taxon>
        <taxon>Spermatophyta</taxon>
        <taxon>Magnoliopsida</taxon>
        <taxon>eudicotyledons</taxon>
        <taxon>Gunneridae</taxon>
        <taxon>Pentapetalae</taxon>
        <taxon>rosids</taxon>
        <taxon>fabids</taxon>
        <taxon>Rosales</taxon>
        <taxon>Rosaceae</taxon>
        <taxon>Amygdaloideae</taxon>
        <taxon>Maleae</taxon>
        <taxon>Pyrus</taxon>
    </lineage>
</organism>
<proteinExistence type="predicted"/>
<evidence type="ECO:0000313" key="2">
    <source>
        <dbReference type="EMBL" id="KAB2597451.1"/>
    </source>
</evidence>